<feature type="region of interest" description="Disordered" evidence="2">
    <location>
        <begin position="237"/>
        <end position="257"/>
    </location>
</feature>
<feature type="transmembrane region" description="Helical" evidence="3">
    <location>
        <begin position="127"/>
        <end position="146"/>
    </location>
</feature>
<dbReference type="OrthoDB" id="1730117at2759"/>
<evidence type="ECO:0000256" key="2">
    <source>
        <dbReference type="SAM" id="MobiDB-lite"/>
    </source>
</evidence>
<dbReference type="InterPro" id="IPR039672">
    <property type="entry name" value="MFS_2"/>
</dbReference>
<dbReference type="KEGG" id="spu:105445269"/>
<dbReference type="GO" id="GO:0008643">
    <property type="term" value="P:carbohydrate transport"/>
    <property type="evidence" value="ECO:0007669"/>
    <property type="project" value="InterPro"/>
</dbReference>
<dbReference type="EnsemblMetazoa" id="XM_030976538">
    <property type="protein sequence ID" value="XP_030832398"/>
    <property type="gene ID" value="LOC105445269"/>
</dbReference>
<dbReference type="GO" id="GO:1903712">
    <property type="term" value="P:cysteine transmembrane transport"/>
    <property type="evidence" value="ECO:0000318"/>
    <property type="project" value="GO_Central"/>
</dbReference>
<organism evidence="4 5">
    <name type="scientific">Strongylocentrotus purpuratus</name>
    <name type="common">Purple sea urchin</name>
    <dbReference type="NCBI Taxonomy" id="7668"/>
    <lineage>
        <taxon>Eukaryota</taxon>
        <taxon>Metazoa</taxon>
        <taxon>Echinodermata</taxon>
        <taxon>Eleutherozoa</taxon>
        <taxon>Echinozoa</taxon>
        <taxon>Echinoidea</taxon>
        <taxon>Euechinoidea</taxon>
        <taxon>Echinacea</taxon>
        <taxon>Camarodonta</taxon>
        <taxon>Echinidea</taxon>
        <taxon>Strongylocentrotidae</taxon>
        <taxon>Strongylocentrotus</taxon>
    </lineage>
</organism>
<dbReference type="GO" id="GO:0043474">
    <property type="term" value="P:pigment metabolic process involved in pigmentation"/>
    <property type="evidence" value="ECO:0000318"/>
    <property type="project" value="GO_Central"/>
</dbReference>
<dbReference type="Gene3D" id="1.20.1250.20">
    <property type="entry name" value="MFS general substrate transporter like domains"/>
    <property type="match status" value="2"/>
</dbReference>
<dbReference type="PANTHER" id="PTHR11328:SF28">
    <property type="entry name" value="MAJOR FACILITATOR SUPERFAMILY DOMAIN-CONTAINING PROTEIN 12"/>
    <property type="match status" value="1"/>
</dbReference>
<dbReference type="GO" id="GO:0005886">
    <property type="term" value="C:plasma membrane"/>
    <property type="evidence" value="ECO:0000318"/>
    <property type="project" value="GO_Central"/>
</dbReference>
<name>A0A7M7N9M9_STRPU</name>
<dbReference type="OMA" id="KSDTSEW"/>
<reference evidence="4" key="2">
    <citation type="submission" date="2021-01" db="UniProtKB">
        <authorList>
            <consortium name="EnsemblMetazoa"/>
        </authorList>
    </citation>
    <scope>IDENTIFICATION</scope>
</reference>
<dbReference type="FunFam" id="1.20.1250.20:FF:000431">
    <property type="entry name" value="Predicted protein"/>
    <property type="match status" value="1"/>
</dbReference>
<evidence type="ECO:0000313" key="5">
    <source>
        <dbReference type="Proteomes" id="UP000007110"/>
    </source>
</evidence>
<dbReference type="FunFam" id="1.20.1250.20:FF:000206">
    <property type="entry name" value="Major facilitator superfamily domain containing 12"/>
    <property type="match status" value="1"/>
</dbReference>
<evidence type="ECO:0000313" key="4">
    <source>
        <dbReference type="EnsemblMetazoa" id="XP_030832399"/>
    </source>
</evidence>
<dbReference type="CDD" id="cd17491">
    <property type="entry name" value="MFS_MFSD12"/>
    <property type="match status" value="1"/>
</dbReference>
<dbReference type="EnsemblMetazoa" id="XM_030976537">
    <property type="protein sequence ID" value="XP_030832397"/>
    <property type="gene ID" value="LOC105445269"/>
</dbReference>
<feature type="transmembrane region" description="Helical" evidence="3">
    <location>
        <begin position="311"/>
        <end position="330"/>
    </location>
</feature>
<keyword evidence="3" id="KW-0472">Membrane</keyword>
<feature type="transmembrane region" description="Helical" evidence="3">
    <location>
        <begin position="365"/>
        <end position="387"/>
    </location>
</feature>
<dbReference type="EnsemblMetazoa" id="XM_030976539">
    <property type="protein sequence ID" value="XP_030832399"/>
    <property type="gene ID" value="LOC105445269"/>
</dbReference>
<feature type="transmembrane region" description="Helical" evidence="3">
    <location>
        <begin position="23"/>
        <end position="45"/>
    </location>
</feature>
<evidence type="ECO:0008006" key="6">
    <source>
        <dbReference type="Google" id="ProtNLM"/>
    </source>
</evidence>
<comment type="similarity">
    <text evidence="1">Belongs to the major facilitator superfamily.</text>
</comment>
<keyword evidence="5" id="KW-1185">Reference proteome</keyword>
<accession>A0A7M7N9M9</accession>
<feature type="transmembrane region" description="Helical" evidence="3">
    <location>
        <begin position="167"/>
        <end position="188"/>
    </location>
</feature>
<dbReference type="AlphaFoldDB" id="A0A7M7N9M9"/>
<dbReference type="GO" id="GO:0048021">
    <property type="term" value="P:regulation of melanin biosynthetic process"/>
    <property type="evidence" value="ECO:0000318"/>
    <property type="project" value="GO_Central"/>
</dbReference>
<dbReference type="CTD" id="126321"/>
<sequence>MEEDTPLITTVVTPKRLPFSQRLSYGVGHVLNDLCASMWFSYLLVYFHKVLGFSNSMAGALLLLGQISDGLCTPLIGYESDHTKTGICNYGRRKSWHLIGTLSVICSFTFIYQPVFGGEHAEDWARFIYYAPFVVIFQFGWAATQISHLSLIPEITSEDGERVELNAIRYAFTVMSSILVYLVTYLLLQLDDQDDMSAPTSTLDPDDIPKFRYLVIIVVSVGTIFSIIFHLGTKEPKGGRRYSQEEDEGGHYGSTQATNQPQVMMKWSDWLKESQFYQVTALYMFTRLMVNIAQIYIPMYVTDTLNLNKNSVALVPLVVYISGFLSTLVAKPINKKAGRKMTYLIGAVVYIGSCVWMAIPNIGLQVYGAAILLGAGGSTVLVTSLAFTADLIGRNTESGAFVYGAMSFTDKISNGIAVEVIQLMQPCVSTVYPVERHCCPGCKAYYKEVMTYVTGGSAICAIIVLATLIPVTIGKRRKKVANSCKTDDRPSLKPEPSRPVSSDFFSDSARSHDEDPAGDNGYLPQSDCGDVHAGLDRQAARICGKQVDQEDSLEEHHWRPKVELNNCAKAQSQEDLNQGHGVENNADPVLSEGENYSQHEIRT</sequence>
<dbReference type="RefSeq" id="XP_030832398.1">
    <property type="nucleotide sequence ID" value="XM_030976538.1"/>
</dbReference>
<feature type="transmembrane region" description="Helical" evidence="3">
    <location>
        <begin position="452"/>
        <end position="473"/>
    </location>
</feature>
<protein>
    <recommendedName>
        <fullName evidence="6">Major facilitator superfamily domain-containing protein 12-like</fullName>
    </recommendedName>
</protein>
<dbReference type="GO" id="GO:0015293">
    <property type="term" value="F:symporter activity"/>
    <property type="evidence" value="ECO:0007669"/>
    <property type="project" value="InterPro"/>
</dbReference>
<feature type="transmembrane region" description="Helical" evidence="3">
    <location>
        <begin position="276"/>
        <end position="299"/>
    </location>
</feature>
<dbReference type="Pfam" id="PF13347">
    <property type="entry name" value="MFS_2"/>
    <property type="match status" value="1"/>
</dbReference>
<feature type="transmembrane region" description="Helical" evidence="3">
    <location>
        <begin position="96"/>
        <end position="115"/>
    </location>
</feature>
<dbReference type="GeneID" id="105445269"/>
<feature type="transmembrane region" description="Helical" evidence="3">
    <location>
        <begin position="211"/>
        <end position="231"/>
    </location>
</feature>
<dbReference type="GO" id="GO:0033229">
    <property type="term" value="F:cysteine transmembrane transporter activity"/>
    <property type="evidence" value="ECO:0000318"/>
    <property type="project" value="GO_Central"/>
</dbReference>
<keyword evidence="3" id="KW-1133">Transmembrane helix</keyword>
<feature type="transmembrane region" description="Helical" evidence="3">
    <location>
        <begin position="342"/>
        <end position="359"/>
    </location>
</feature>
<feature type="compositionally biased region" description="Basic and acidic residues" evidence="2">
    <location>
        <begin position="485"/>
        <end position="496"/>
    </location>
</feature>
<reference evidence="5" key="1">
    <citation type="submission" date="2015-02" db="EMBL/GenBank/DDBJ databases">
        <title>Genome sequencing for Strongylocentrotus purpuratus.</title>
        <authorList>
            <person name="Murali S."/>
            <person name="Liu Y."/>
            <person name="Vee V."/>
            <person name="English A."/>
            <person name="Wang M."/>
            <person name="Skinner E."/>
            <person name="Han Y."/>
            <person name="Muzny D.M."/>
            <person name="Worley K.C."/>
            <person name="Gibbs R.A."/>
        </authorList>
    </citation>
    <scope>NUCLEOTIDE SEQUENCE</scope>
</reference>
<feature type="region of interest" description="Disordered" evidence="2">
    <location>
        <begin position="564"/>
        <end position="603"/>
    </location>
</feature>
<keyword evidence="3" id="KW-0812">Transmembrane</keyword>
<dbReference type="RefSeq" id="XP_030832397.1">
    <property type="nucleotide sequence ID" value="XM_030976537.1"/>
</dbReference>
<dbReference type="PANTHER" id="PTHR11328">
    <property type="entry name" value="MAJOR FACILITATOR SUPERFAMILY DOMAIN-CONTAINING PROTEIN"/>
    <property type="match status" value="1"/>
</dbReference>
<dbReference type="SUPFAM" id="SSF103473">
    <property type="entry name" value="MFS general substrate transporter"/>
    <property type="match status" value="1"/>
</dbReference>
<dbReference type="Proteomes" id="UP000007110">
    <property type="component" value="Unassembled WGS sequence"/>
</dbReference>
<dbReference type="InParanoid" id="A0A7M7N9M9"/>
<dbReference type="InterPro" id="IPR036259">
    <property type="entry name" value="MFS_trans_sf"/>
</dbReference>
<evidence type="ECO:0000256" key="3">
    <source>
        <dbReference type="SAM" id="Phobius"/>
    </source>
</evidence>
<dbReference type="RefSeq" id="XP_030832399.1">
    <property type="nucleotide sequence ID" value="XM_030976539.1"/>
</dbReference>
<proteinExistence type="inferred from homology"/>
<feature type="region of interest" description="Disordered" evidence="2">
    <location>
        <begin position="483"/>
        <end position="528"/>
    </location>
</feature>
<evidence type="ECO:0000256" key="1">
    <source>
        <dbReference type="ARBA" id="ARBA00008335"/>
    </source>
</evidence>